<evidence type="ECO:0000313" key="3">
    <source>
        <dbReference type="Proteomes" id="UP000001942"/>
    </source>
</evidence>
<keyword evidence="1" id="KW-0812">Transmembrane</keyword>
<dbReference type="HOGENOM" id="CLU_854807_0_0_5"/>
<protein>
    <submittedName>
        <fullName evidence="2">Uncharacterized protein</fullName>
    </submittedName>
</protein>
<name>Q2GCY0_EHRS3</name>
<dbReference type="KEGG" id="nse:NSE_0791"/>
<sequence>MSGFSIFSVYLMQKVNIKMLQKSILCGFRGITNFFIGAIVASNGAVIRSAVPGGGSGPQKKREGLYAMYNNFVPTLEVLVCMGVICVLLERLAFKKAITNPWARVATAVVICMALMMLICTLLRVLDRRRDCCADYDYDQSFNRMGGYGMHFNIPGHVESRNMLCKLVPGMRLSRFFAFDRHVPEPEEHSCPVVTPGEKALHCLGALLSVPFWVAMLALNIIELPIAVIIDSLALCTRNGREYPFGGSRDVVCQAIYSFYQLIEPVTCVLPEGMQRGIGAGFGAVVRRVLGMPGEGRRTGEREPGCQLESAEVLQEAEGRCSSCA</sequence>
<dbReference type="EMBL" id="CP000237">
    <property type="protein sequence ID" value="ABD45972.1"/>
    <property type="molecule type" value="Genomic_DNA"/>
</dbReference>
<accession>Q2GCY0</accession>
<dbReference type="AlphaFoldDB" id="Q2GCY0"/>
<feature type="transmembrane region" description="Helical" evidence="1">
    <location>
        <begin position="24"/>
        <end position="47"/>
    </location>
</feature>
<keyword evidence="1" id="KW-0472">Membrane</keyword>
<feature type="transmembrane region" description="Helical" evidence="1">
    <location>
        <begin position="101"/>
        <end position="126"/>
    </location>
</feature>
<keyword evidence="1" id="KW-1133">Transmembrane helix</keyword>
<gene>
    <name evidence="2" type="ordered locus">NSE_0791</name>
</gene>
<keyword evidence="3" id="KW-1185">Reference proteome</keyword>
<dbReference type="OrthoDB" id="7165564at2"/>
<feature type="transmembrane region" description="Helical" evidence="1">
    <location>
        <begin position="67"/>
        <end position="89"/>
    </location>
</feature>
<organism evidence="2 3">
    <name type="scientific">Ehrlichia sennetsu (strain ATCC VR-367 / Miyayama)</name>
    <name type="common">Neorickettsia sennetsu</name>
    <dbReference type="NCBI Taxonomy" id="222891"/>
    <lineage>
        <taxon>Bacteria</taxon>
        <taxon>Pseudomonadati</taxon>
        <taxon>Pseudomonadota</taxon>
        <taxon>Alphaproteobacteria</taxon>
        <taxon>Rickettsiales</taxon>
        <taxon>Anaplasmataceae</taxon>
        <taxon>Ehrlichia</taxon>
    </lineage>
</organism>
<proteinExistence type="predicted"/>
<dbReference type="STRING" id="222891.NSE_0791"/>
<dbReference type="Proteomes" id="UP000001942">
    <property type="component" value="Chromosome"/>
</dbReference>
<evidence type="ECO:0000256" key="1">
    <source>
        <dbReference type="SAM" id="Phobius"/>
    </source>
</evidence>
<evidence type="ECO:0000313" key="2">
    <source>
        <dbReference type="EMBL" id="ABD45972.1"/>
    </source>
</evidence>
<reference evidence="2 3" key="1">
    <citation type="journal article" date="2006" name="PLoS Genet.">
        <title>Comparative genomics of emerging human ehrlichiosis agents.</title>
        <authorList>
            <person name="Dunning Hotopp J.C."/>
            <person name="Lin M."/>
            <person name="Madupu R."/>
            <person name="Crabtree J."/>
            <person name="Angiuoli S.V."/>
            <person name="Eisen J.A."/>
            <person name="Seshadri R."/>
            <person name="Ren Q."/>
            <person name="Wu M."/>
            <person name="Utterback T.R."/>
            <person name="Smith S."/>
            <person name="Lewis M."/>
            <person name="Khouri H."/>
            <person name="Zhang C."/>
            <person name="Niu H."/>
            <person name="Lin Q."/>
            <person name="Ohashi N."/>
            <person name="Zhi N."/>
            <person name="Nelson W."/>
            <person name="Brinkac L.M."/>
            <person name="Dodson R.J."/>
            <person name="Rosovitz M.J."/>
            <person name="Sundaram J."/>
            <person name="Daugherty S.C."/>
            <person name="Davidsen T."/>
            <person name="Durkin A.S."/>
            <person name="Gwinn M."/>
            <person name="Haft D.H."/>
            <person name="Selengut J.D."/>
            <person name="Sullivan S.A."/>
            <person name="Zafar N."/>
            <person name="Zhou L."/>
            <person name="Benahmed F."/>
            <person name="Forberger H."/>
            <person name="Halpin R."/>
            <person name="Mulligan S."/>
            <person name="Robinson J."/>
            <person name="White O."/>
            <person name="Rikihisa Y."/>
            <person name="Tettelin H."/>
        </authorList>
    </citation>
    <scope>NUCLEOTIDE SEQUENCE [LARGE SCALE GENOMIC DNA]</scope>
    <source>
        <strain evidence="3">ATCC VR-367 / Miyayama</strain>
    </source>
</reference>